<evidence type="ECO:0000256" key="13">
    <source>
        <dbReference type="ARBA" id="ARBA00048692"/>
    </source>
</evidence>
<keyword evidence="8 14" id="KW-0067">ATP-binding</keyword>
<dbReference type="InterPro" id="IPR036451">
    <property type="entry name" value="CblAdoTrfase-like_sf"/>
</dbReference>
<comment type="pathway">
    <text evidence="1 14">Cofactor biosynthesis; adenosylcobalamin biosynthesis; adenosylcobalamin from cob(II)yrinate a,c-diamide: step 2/7.</text>
</comment>
<dbReference type="GO" id="GO:0008817">
    <property type="term" value="F:corrinoid adenosyltransferase activity"/>
    <property type="evidence" value="ECO:0007669"/>
    <property type="project" value="UniProtKB-UniRule"/>
</dbReference>
<sequence>MSKYLAYPFLYDKSDDLRCDYEIFTDEISSTIGLLRAFIVDENLKKELSEINELVYHMNASLRTFVSLTNDELKWLESRTLSYQDEIKGIFNKFVLPQGGVCGSYAHIIRTKCKGLVRLLHRHKENGNDVDELLFDFANLLSGYFFVLAIKLNKDEGIQETEFISRNYK</sequence>
<evidence type="ECO:0000256" key="1">
    <source>
        <dbReference type="ARBA" id="ARBA00005121"/>
    </source>
</evidence>
<comment type="catalytic activity">
    <reaction evidence="12 14">
        <text>2 cob(II)yrinate a,c diamide + reduced [electron-transfer flavoprotein] + 2 ATP = 2 adenosylcob(III)yrinate a,c-diamide + 2 triphosphate + oxidized [electron-transfer flavoprotein] + 3 H(+)</text>
        <dbReference type="Rhea" id="RHEA:11528"/>
        <dbReference type="Rhea" id="RHEA-COMP:10685"/>
        <dbReference type="Rhea" id="RHEA-COMP:10686"/>
        <dbReference type="ChEBI" id="CHEBI:15378"/>
        <dbReference type="ChEBI" id="CHEBI:18036"/>
        <dbReference type="ChEBI" id="CHEBI:30616"/>
        <dbReference type="ChEBI" id="CHEBI:57692"/>
        <dbReference type="ChEBI" id="CHEBI:58307"/>
        <dbReference type="ChEBI" id="CHEBI:58503"/>
        <dbReference type="ChEBI" id="CHEBI:58537"/>
        <dbReference type="EC" id="2.5.1.17"/>
    </reaction>
</comment>
<evidence type="ECO:0000313" key="16">
    <source>
        <dbReference type="EMBL" id="QEZ70426.1"/>
    </source>
</evidence>
<dbReference type="GO" id="GO:0005524">
    <property type="term" value="F:ATP binding"/>
    <property type="evidence" value="ECO:0007669"/>
    <property type="project" value="UniProtKB-UniRule"/>
</dbReference>
<proteinExistence type="inferred from homology"/>
<evidence type="ECO:0000256" key="10">
    <source>
        <dbReference type="ARBA" id="ARBA00033334"/>
    </source>
</evidence>
<dbReference type="UniPathway" id="UPA00148">
    <property type="reaction ID" value="UER00233"/>
</dbReference>
<feature type="domain" description="Cobalamin adenosyltransferase-like" evidence="15">
    <location>
        <begin position="25"/>
        <end position="151"/>
    </location>
</feature>
<evidence type="ECO:0000256" key="4">
    <source>
        <dbReference type="ARBA" id="ARBA00020963"/>
    </source>
</evidence>
<comment type="catalytic activity">
    <reaction evidence="13 14">
        <text>2 cob(II)alamin + reduced [electron-transfer flavoprotein] + 2 ATP = 2 adenosylcob(III)alamin + 2 triphosphate + oxidized [electron-transfer flavoprotein] + 3 H(+)</text>
        <dbReference type="Rhea" id="RHEA:28671"/>
        <dbReference type="Rhea" id="RHEA-COMP:10685"/>
        <dbReference type="Rhea" id="RHEA-COMP:10686"/>
        <dbReference type="ChEBI" id="CHEBI:15378"/>
        <dbReference type="ChEBI" id="CHEBI:16304"/>
        <dbReference type="ChEBI" id="CHEBI:18036"/>
        <dbReference type="ChEBI" id="CHEBI:18408"/>
        <dbReference type="ChEBI" id="CHEBI:30616"/>
        <dbReference type="ChEBI" id="CHEBI:57692"/>
        <dbReference type="ChEBI" id="CHEBI:58307"/>
        <dbReference type="EC" id="2.5.1.17"/>
    </reaction>
</comment>
<evidence type="ECO:0000256" key="3">
    <source>
        <dbReference type="ARBA" id="ARBA00012454"/>
    </source>
</evidence>
<protein>
    <recommendedName>
        <fullName evidence="4 14">Corrinoid adenosyltransferase</fullName>
        <ecNumber evidence="3 14">2.5.1.17</ecNumber>
    </recommendedName>
    <alternativeName>
        <fullName evidence="9 14">Cob(II)alamin adenosyltransferase</fullName>
    </alternativeName>
    <alternativeName>
        <fullName evidence="11 14">Cob(II)yrinic acid a,c-diamide adenosyltransferase</fullName>
    </alternativeName>
    <alternativeName>
        <fullName evidence="10 14">Cobinamide/cobalamin adenosyltransferase</fullName>
    </alternativeName>
</protein>
<keyword evidence="7 14" id="KW-0547">Nucleotide-binding</keyword>
<dbReference type="EMBL" id="CP032452">
    <property type="protein sequence ID" value="QEZ70426.1"/>
    <property type="molecule type" value="Genomic_DNA"/>
</dbReference>
<dbReference type="GO" id="GO:0009236">
    <property type="term" value="P:cobalamin biosynthetic process"/>
    <property type="evidence" value="ECO:0007669"/>
    <property type="project" value="UniProtKB-UniRule"/>
</dbReference>
<dbReference type="RefSeq" id="WP_021430489.1">
    <property type="nucleotide sequence ID" value="NZ_BROK01000056.1"/>
</dbReference>
<dbReference type="InterPro" id="IPR029499">
    <property type="entry name" value="PduO-typ"/>
</dbReference>
<evidence type="ECO:0000256" key="14">
    <source>
        <dbReference type="RuleBase" id="RU366026"/>
    </source>
</evidence>
<evidence type="ECO:0000256" key="11">
    <source>
        <dbReference type="ARBA" id="ARBA00033354"/>
    </source>
</evidence>
<evidence type="ECO:0000313" key="17">
    <source>
        <dbReference type="Proteomes" id="UP000326961"/>
    </source>
</evidence>
<dbReference type="Pfam" id="PF01923">
    <property type="entry name" value="Cob_adeno_trans"/>
    <property type="match status" value="1"/>
</dbReference>
<dbReference type="Proteomes" id="UP000326961">
    <property type="component" value="Chromosome"/>
</dbReference>
<dbReference type="PANTHER" id="PTHR12213">
    <property type="entry name" value="CORRINOID ADENOSYLTRANSFERASE"/>
    <property type="match status" value="1"/>
</dbReference>
<evidence type="ECO:0000259" key="15">
    <source>
        <dbReference type="Pfam" id="PF01923"/>
    </source>
</evidence>
<dbReference type="Gene3D" id="1.20.1200.10">
    <property type="entry name" value="Cobalamin adenosyltransferase-like"/>
    <property type="match status" value="1"/>
</dbReference>
<evidence type="ECO:0000256" key="12">
    <source>
        <dbReference type="ARBA" id="ARBA00048555"/>
    </source>
</evidence>
<accession>A0A5P3XJD6</accession>
<keyword evidence="5 14" id="KW-0169">Cobalamin biosynthesis</keyword>
<evidence type="ECO:0000256" key="9">
    <source>
        <dbReference type="ARBA" id="ARBA00031529"/>
    </source>
</evidence>
<evidence type="ECO:0000256" key="5">
    <source>
        <dbReference type="ARBA" id="ARBA00022573"/>
    </source>
</evidence>
<dbReference type="PANTHER" id="PTHR12213:SF0">
    <property type="entry name" value="CORRINOID ADENOSYLTRANSFERASE MMAB"/>
    <property type="match status" value="1"/>
</dbReference>
<gene>
    <name evidence="16" type="ORF">D4A35_16550</name>
</gene>
<evidence type="ECO:0000256" key="7">
    <source>
        <dbReference type="ARBA" id="ARBA00022741"/>
    </source>
</evidence>
<evidence type="ECO:0000256" key="2">
    <source>
        <dbReference type="ARBA" id="ARBA00007487"/>
    </source>
</evidence>
<reference evidence="16 17" key="1">
    <citation type="submission" date="2018-09" db="EMBL/GenBank/DDBJ databases">
        <title>A clostridial neurotoxin that targets Anopheles mosquitoes.</title>
        <authorList>
            <person name="Contreras E."/>
            <person name="Masuyer G."/>
            <person name="Qureshi N."/>
            <person name="Chawla S."/>
            <person name="Lim H.L."/>
            <person name="Chen J."/>
            <person name="Stenmark P."/>
            <person name="Gill S."/>
        </authorList>
    </citation>
    <scope>NUCLEOTIDE SEQUENCE [LARGE SCALE GENOMIC DNA]</scope>
    <source>
        <strain evidence="16 17">Cbm</strain>
    </source>
</reference>
<comment type="similarity">
    <text evidence="2 14">Belongs to the Cob(I)alamin adenosyltransferase family.</text>
</comment>
<organism evidence="16 17">
    <name type="scientific">Paraclostridium bifermentans</name>
    <name type="common">Clostridium bifermentans</name>
    <dbReference type="NCBI Taxonomy" id="1490"/>
    <lineage>
        <taxon>Bacteria</taxon>
        <taxon>Bacillati</taxon>
        <taxon>Bacillota</taxon>
        <taxon>Clostridia</taxon>
        <taxon>Peptostreptococcales</taxon>
        <taxon>Peptostreptococcaceae</taxon>
        <taxon>Paraclostridium</taxon>
    </lineage>
</organism>
<dbReference type="SUPFAM" id="SSF89028">
    <property type="entry name" value="Cobalamin adenosyltransferase-like"/>
    <property type="match status" value="1"/>
</dbReference>
<keyword evidence="6 14" id="KW-0808">Transferase</keyword>
<dbReference type="InterPro" id="IPR016030">
    <property type="entry name" value="CblAdoTrfase-like"/>
</dbReference>
<name>A0A5P3XJD6_PARBF</name>
<dbReference type="AlphaFoldDB" id="A0A5P3XJD6"/>
<dbReference type="EC" id="2.5.1.17" evidence="3 14"/>
<evidence type="ECO:0000256" key="8">
    <source>
        <dbReference type="ARBA" id="ARBA00022840"/>
    </source>
</evidence>
<evidence type="ECO:0000256" key="6">
    <source>
        <dbReference type="ARBA" id="ARBA00022679"/>
    </source>
</evidence>